<evidence type="ECO:0000313" key="1">
    <source>
        <dbReference type="EMBL" id="EHY32312.1"/>
    </source>
</evidence>
<keyword evidence="2" id="KW-1185">Reference proteome</keyword>
<protein>
    <submittedName>
        <fullName evidence="1">Uncharacterized protein</fullName>
    </submittedName>
</protein>
<gene>
    <name evidence="1" type="ORF">HMPREF9440_00307</name>
</gene>
<proteinExistence type="predicted"/>
<dbReference type="EMBL" id="AFBQ01000035">
    <property type="protein sequence ID" value="EHY32312.1"/>
    <property type="molecule type" value="Genomic_DNA"/>
</dbReference>
<dbReference type="Proteomes" id="UP000004956">
    <property type="component" value="Unassembled WGS sequence"/>
</dbReference>
<sequence length="46" mass="4839">MRPSSASSGGSASLRRSLRSLVGTGKVKEEAFGRVGMGVMLFRPIN</sequence>
<reference evidence="1 2" key="1">
    <citation type="submission" date="2011-11" db="EMBL/GenBank/DDBJ databases">
        <authorList>
            <person name="Weinstock G."/>
            <person name="Sodergren E."/>
            <person name="Clifton S."/>
            <person name="Fulton L."/>
            <person name="Fulton B."/>
            <person name="Courtney L."/>
            <person name="Fronick C."/>
            <person name="Harrison M."/>
            <person name="Strong C."/>
            <person name="Farmer C."/>
            <person name="Delahaunty K."/>
            <person name="Markovic C."/>
            <person name="Hall O."/>
            <person name="Minx P."/>
            <person name="Tomlinson C."/>
            <person name="Mitreva M."/>
            <person name="Hou S."/>
            <person name="Chen J."/>
            <person name="Wollam A."/>
            <person name="Pepin K.H."/>
            <person name="Johnson M."/>
            <person name="Bhonagiri V."/>
            <person name="Zhang X."/>
            <person name="Suruliraj S."/>
            <person name="Warren W."/>
            <person name="Chinwalla A."/>
            <person name="Mardis E.R."/>
            <person name="Wilson R.K."/>
        </authorList>
    </citation>
    <scope>NUCLEOTIDE SEQUENCE [LARGE SCALE GENOMIC DNA]</scope>
    <source>
        <strain evidence="1 2">YIT 11816</strain>
    </source>
</reference>
<accession>H3KC56</accession>
<comment type="caution">
    <text evidence="1">The sequence shown here is derived from an EMBL/GenBank/DDBJ whole genome shotgun (WGS) entry which is preliminary data.</text>
</comment>
<dbReference type="HOGENOM" id="CLU_3189880_0_0_4"/>
<organism evidence="1 2">
    <name type="scientific">Sutterella parvirubra YIT 11816</name>
    <dbReference type="NCBI Taxonomy" id="762967"/>
    <lineage>
        <taxon>Bacteria</taxon>
        <taxon>Pseudomonadati</taxon>
        <taxon>Pseudomonadota</taxon>
        <taxon>Betaproteobacteria</taxon>
        <taxon>Burkholderiales</taxon>
        <taxon>Sutterellaceae</taxon>
        <taxon>Sutterella</taxon>
    </lineage>
</organism>
<dbReference type="STRING" id="762967.HMPREF9440_00307"/>
<dbReference type="AlphaFoldDB" id="H3KC56"/>
<name>H3KC56_9BURK</name>
<evidence type="ECO:0000313" key="2">
    <source>
        <dbReference type="Proteomes" id="UP000004956"/>
    </source>
</evidence>